<name>E4RZ54_LEAB4</name>
<reference evidence="2 3" key="2">
    <citation type="journal article" date="2011" name="Stand. Genomic Sci.">
        <title>Complete genome sequence of Leadbetterella byssophila type strain (4M15).</title>
        <authorList>
            <person name="Abt B."/>
            <person name="Teshima H."/>
            <person name="Lucas S."/>
            <person name="Lapidus A."/>
            <person name="Del Rio T.G."/>
            <person name="Nolan M."/>
            <person name="Tice H."/>
            <person name="Cheng J.F."/>
            <person name="Pitluck S."/>
            <person name="Liolios K."/>
            <person name="Pagani I."/>
            <person name="Ivanova N."/>
            <person name="Mavromatis K."/>
            <person name="Pati A."/>
            <person name="Tapia R."/>
            <person name="Han C."/>
            <person name="Goodwin L."/>
            <person name="Chen A."/>
            <person name="Palaniappan K."/>
            <person name="Land M."/>
            <person name="Hauser L."/>
            <person name="Chang Y.J."/>
            <person name="Jeffries C.D."/>
            <person name="Rohde M."/>
            <person name="Goker M."/>
            <person name="Tindall B.J."/>
            <person name="Detter J.C."/>
            <person name="Woyke T."/>
            <person name="Bristow J."/>
            <person name="Eisen J.A."/>
            <person name="Markowitz V."/>
            <person name="Hugenholtz P."/>
            <person name="Klenk H.P."/>
            <person name="Kyrpides N.C."/>
        </authorList>
    </citation>
    <scope>NUCLEOTIDE SEQUENCE [LARGE SCALE GENOMIC DNA]</scope>
    <source>
        <strain evidence="3">DSM 17132 / JCM 16389 / KACC 11308 / NBRC 106382 / 4M15</strain>
    </source>
</reference>
<evidence type="ECO:0000256" key="1">
    <source>
        <dbReference type="SAM" id="SignalP"/>
    </source>
</evidence>
<protein>
    <submittedName>
        <fullName evidence="2">Uncharacterized protein</fullName>
    </submittedName>
</protein>
<dbReference type="OrthoDB" id="1059469at2"/>
<accession>E4RZ54</accession>
<dbReference type="AlphaFoldDB" id="E4RZ54"/>
<dbReference type="RefSeq" id="WP_013410195.1">
    <property type="nucleotide sequence ID" value="NC_014655.1"/>
</dbReference>
<organism evidence="2 3">
    <name type="scientific">Leadbetterella byssophila (strain DSM 17132 / JCM 16389 / KACC 11308 / NBRC 106382 / 4M15)</name>
    <dbReference type="NCBI Taxonomy" id="649349"/>
    <lineage>
        <taxon>Bacteria</taxon>
        <taxon>Pseudomonadati</taxon>
        <taxon>Bacteroidota</taxon>
        <taxon>Cytophagia</taxon>
        <taxon>Cytophagales</taxon>
        <taxon>Leadbetterellaceae</taxon>
        <taxon>Leadbetterella</taxon>
    </lineage>
</organism>
<dbReference type="EMBL" id="CP002305">
    <property type="protein sequence ID" value="ADQ19172.1"/>
    <property type="molecule type" value="Genomic_DNA"/>
</dbReference>
<dbReference type="KEGG" id="lby:Lbys_3524"/>
<proteinExistence type="predicted"/>
<dbReference type="eggNOG" id="ENOG502ZA8D">
    <property type="taxonomic scope" value="Bacteria"/>
</dbReference>
<evidence type="ECO:0000313" key="3">
    <source>
        <dbReference type="Proteomes" id="UP000007435"/>
    </source>
</evidence>
<gene>
    <name evidence="2" type="ordered locus">Lbys_3524</name>
</gene>
<reference key="1">
    <citation type="submission" date="2010-11" db="EMBL/GenBank/DDBJ databases">
        <title>The complete genome of Leadbetterella byssophila DSM 17132.</title>
        <authorList>
            <consortium name="US DOE Joint Genome Institute (JGI-PGF)"/>
            <person name="Lucas S."/>
            <person name="Copeland A."/>
            <person name="Lapidus A."/>
            <person name="Glavina del Rio T."/>
            <person name="Dalin E."/>
            <person name="Tice H."/>
            <person name="Bruce D."/>
            <person name="Goodwin L."/>
            <person name="Pitluck S."/>
            <person name="Kyrpides N."/>
            <person name="Mavromatis K."/>
            <person name="Ivanova N."/>
            <person name="Teshima H."/>
            <person name="Brettin T."/>
            <person name="Detter J.C."/>
            <person name="Han C."/>
            <person name="Tapia R."/>
            <person name="Land M."/>
            <person name="Hauser L."/>
            <person name="Markowitz V."/>
            <person name="Cheng J.-F."/>
            <person name="Hugenholtz P."/>
            <person name="Woyke T."/>
            <person name="Wu D."/>
            <person name="Tindall B."/>
            <person name="Pomrenke H.G."/>
            <person name="Brambilla E."/>
            <person name="Klenk H.-P."/>
            <person name="Eisen J.A."/>
        </authorList>
    </citation>
    <scope>NUCLEOTIDE SEQUENCE [LARGE SCALE GENOMIC DNA]</scope>
    <source>
        <strain>DSM 17132</strain>
    </source>
</reference>
<feature type="signal peptide" evidence="1">
    <location>
        <begin position="1"/>
        <end position="19"/>
    </location>
</feature>
<sequence>MRIKIFLFLLIGLVAPTFAQNIVNIPVPGNSNQVRAVNLKDSGIILLDKSSEGVLRIQKWDTDLNKQWETRTEIPEKTNYIDEYFDGRFLYIILEPKDARNFILLKISSAFAAFQRFDFPLSKGFQYGFFAANDQVICLGGAVKNEPFLAILETVPGSSPKFVSGGSKGTLELQALHVADKTIYATFIHQTKKSNELVFREMDYNGKVLSSNNIPAKEDNIFLSAKYFEHVDGPLLVGNYGLAKTNSNSIPSSQGIFVHKLSVNKTNYYNFSAFKNLFSFMSERQKERLDKQVEKKKNQGREYNFDYRLFISGLQFVGENTLVVGELFQPEYRSRNYGYYGFAPSMYWGRPYLYNYYGMFSNWYGYPYRNSQVFDGFKYLEGVIFALAPDGTLAWDQAYAYKNIKYYDLQSHLKVSQTEDKTIALYSESKRLKVNEISLRGQSLAQREFDPESLDLQFANKKSEFSNFEHWYDDVYFNWGVMKKDGQHVCFIQKIIP</sequence>
<feature type="chain" id="PRO_5003187050" evidence="1">
    <location>
        <begin position="20"/>
        <end position="497"/>
    </location>
</feature>
<dbReference type="HOGENOM" id="CLU_548349_0_0_10"/>
<dbReference type="Proteomes" id="UP000007435">
    <property type="component" value="Chromosome"/>
</dbReference>
<keyword evidence="1" id="KW-0732">Signal</keyword>
<evidence type="ECO:0000313" key="2">
    <source>
        <dbReference type="EMBL" id="ADQ19172.1"/>
    </source>
</evidence>
<keyword evidence="3" id="KW-1185">Reference proteome</keyword>
<dbReference type="STRING" id="649349.Lbys_3524"/>